<gene>
    <name evidence="9" type="primary">ccsA</name>
    <name evidence="9" type="ORF">V5E97_34865</name>
</gene>
<dbReference type="GO" id="GO:0020037">
    <property type="term" value="F:heme binding"/>
    <property type="evidence" value="ECO:0007669"/>
    <property type="project" value="InterPro"/>
</dbReference>
<feature type="domain" description="Cytochrome c assembly protein" evidence="8">
    <location>
        <begin position="732"/>
        <end position="834"/>
    </location>
</feature>
<dbReference type="EMBL" id="CP155447">
    <property type="protein sequence ID" value="XBH03449.1"/>
    <property type="molecule type" value="Genomic_DNA"/>
</dbReference>
<dbReference type="PANTHER" id="PTHR30071">
    <property type="entry name" value="HEME EXPORTER PROTEIN C"/>
    <property type="match status" value="1"/>
</dbReference>
<dbReference type="InterPro" id="IPR045062">
    <property type="entry name" value="Cyt_c_biogenesis_CcsA/CcmC"/>
</dbReference>
<feature type="transmembrane region" description="Helical" evidence="6">
    <location>
        <begin position="715"/>
        <end position="734"/>
    </location>
</feature>
<dbReference type="Pfam" id="PF01578">
    <property type="entry name" value="Cytochrom_C_asm"/>
    <property type="match status" value="1"/>
</dbReference>
<evidence type="ECO:0000256" key="3">
    <source>
        <dbReference type="ARBA" id="ARBA00022748"/>
    </source>
</evidence>
<dbReference type="RefSeq" id="WP_406696183.1">
    <property type="nucleotide sequence ID" value="NZ_CP155447.1"/>
</dbReference>
<proteinExistence type="predicted"/>
<organism evidence="9">
    <name type="scientific">Singulisphaera sp. Ch08</name>
    <dbReference type="NCBI Taxonomy" id="3120278"/>
    <lineage>
        <taxon>Bacteria</taxon>
        <taxon>Pseudomonadati</taxon>
        <taxon>Planctomycetota</taxon>
        <taxon>Planctomycetia</taxon>
        <taxon>Isosphaerales</taxon>
        <taxon>Isosphaeraceae</taxon>
        <taxon>Singulisphaera</taxon>
    </lineage>
</organism>
<dbReference type="InterPro" id="IPR002541">
    <property type="entry name" value="Cyt_c_assembly"/>
</dbReference>
<dbReference type="AlphaFoldDB" id="A0AAU7CDW2"/>
<evidence type="ECO:0000256" key="6">
    <source>
        <dbReference type="SAM" id="Phobius"/>
    </source>
</evidence>
<feature type="transmembrane region" description="Helical" evidence="6">
    <location>
        <begin position="849"/>
        <end position="868"/>
    </location>
</feature>
<evidence type="ECO:0000256" key="4">
    <source>
        <dbReference type="ARBA" id="ARBA00022989"/>
    </source>
</evidence>
<keyword evidence="5 6" id="KW-0472">Membrane</keyword>
<reference evidence="9" key="1">
    <citation type="submission" date="2024-05" db="EMBL/GenBank/DDBJ databases">
        <title>Planctomycetes of the genus Singulisphaera possess chitinolytic capabilities.</title>
        <authorList>
            <person name="Ivanova A."/>
        </authorList>
    </citation>
    <scope>NUCLEOTIDE SEQUENCE</scope>
    <source>
        <strain evidence="9">Ch08T</strain>
    </source>
</reference>
<evidence type="ECO:0000313" key="9">
    <source>
        <dbReference type="EMBL" id="XBH03449.1"/>
    </source>
</evidence>
<dbReference type="GO" id="GO:0017004">
    <property type="term" value="P:cytochrome complex assembly"/>
    <property type="evidence" value="ECO:0007669"/>
    <property type="project" value="UniProtKB-KW"/>
</dbReference>
<evidence type="ECO:0000256" key="1">
    <source>
        <dbReference type="ARBA" id="ARBA00004141"/>
    </source>
</evidence>
<feature type="transmembrane region" description="Helical" evidence="6">
    <location>
        <begin position="465"/>
        <end position="486"/>
    </location>
</feature>
<evidence type="ECO:0000259" key="8">
    <source>
        <dbReference type="Pfam" id="PF01578"/>
    </source>
</evidence>
<evidence type="ECO:0000256" key="2">
    <source>
        <dbReference type="ARBA" id="ARBA00022692"/>
    </source>
</evidence>
<feature type="transmembrane region" description="Helical" evidence="6">
    <location>
        <begin position="644"/>
        <end position="668"/>
    </location>
</feature>
<protein>
    <submittedName>
        <fullName evidence="9">Cytochrome c biogenesis protein CcsA</fullName>
    </submittedName>
</protein>
<evidence type="ECO:0000256" key="7">
    <source>
        <dbReference type="SAM" id="SignalP"/>
    </source>
</evidence>
<name>A0AAU7CDW2_9BACT</name>
<feature type="transmembrane region" description="Helical" evidence="6">
    <location>
        <begin position="785"/>
        <end position="803"/>
    </location>
</feature>
<comment type="subcellular location">
    <subcellularLocation>
        <location evidence="1">Membrane</location>
        <topology evidence="1">Multi-pass membrane protein</topology>
    </subcellularLocation>
</comment>
<dbReference type="GO" id="GO:0005886">
    <property type="term" value="C:plasma membrane"/>
    <property type="evidence" value="ECO:0007669"/>
    <property type="project" value="TreeGrafter"/>
</dbReference>
<feature type="signal peptide" evidence="7">
    <location>
        <begin position="1"/>
        <end position="26"/>
    </location>
</feature>
<keyword evidence="2 6" id="KW-0812">Transmembrane</keyword>
<feature type="transmembrane region" description="Helical" evidence="6">
    <location>
        <begin position="439"/>
        <end position="458"/>
    </location>
</feature>
<feature type="transmembrane region" description="Helical" evidence="6">
    <location>
        <begin position="610"/>
        <end position="628"/>
    </location>
</feature>
<keyword evidence="7" id="KW-0732">Signal</keyword>
<accession>A0AAU7CDW2</accession>
<evidence type="ECO:0000256" key="5">
    <source>
        <dbReference type="ARBA" id="ARBA00023136"/>
    </source>
</evidence>
<keyword evidence="3" id="KW-0201">Cytochrome c-type biogenesis</keyword>
<feature type="chain" id="PRO_5043548845" evidence="7">
    <location>
        <begin position="27"/>
        <end position="874"/>
    </location>
</feature>
<feature type="transmembrane region" description="Helical" evidence="6">
    <location>
        <begin position="755"/>
        <end position="773"/>
    </location>
</feature>
<feature type="transmembrane region" description="Helical" evidence="6">
    <location>
        <begin position="532"/>
        <end position="551"/>
    </location>
</feature>
<feature type="transmembrane region" description="Helical" evidence="6">
    <location>
        <begin position="571"/>
        <end position="598"/>
    </location>
</feature>
<feature type="transmembrane region" description="Helical" evidence="6">
    <location>
        <begin position="810"/>
        <end position="829"/>
    </location>
</feature>
<dbReference type="PANTHER" id="PTHR30071:SF1">
    <property type="entry name" value="CYTOCHROME B_B6 PROTEIN-RELATED"/>
    <property type="match status" value="1"/>
</dbReference>
<feature type="transmembrane region" description="Helical" evidence="6">
    <location>
        <begin position="506"/>
        <end position="525"/>
    </location>
</feature>
<sequence>MTCSQTIRRIMWLCFGLVLAIASATALTSPRVGSGYADDVRVGVGHAYAIVGDLPVKHRDRVKPLHSMAIEEVKLIYGRSTIKLLGPDGKTTSSWEPVAALLDWSARSQFWDNQDFILVESLPLKRLLLGESIREQVRSLAGRATPALRRSLQALAAQPELTEADLYTAAQQSGEASTTGKCLNALAVKVGRDHEWLSPRVLEATQLQHEGHTLTFSQWVGEILDRKDRGRSDGIAAASKLTPIEVKATEVGERLFHYQAIREHKSPAIKPLDLLVVPRPFNEAYSVYSTASFEKGMKPNQTLSPLEANVANTLVEYLQGLQSKDWALPGEDAVFDQKLAVWLAERSPWIPLGIILGSDVSELAHAGLPAEQVVAFRKCYRDLEDAERAAPGNLPEAIAVALTAAARDLGTSLGEYPEPAAMARESRLNRFAPFSRAPIAYGFGLVLLLLSLGIRANLRTPAGKLGAALYCLGMVGLMVGIALELYGFWHRFRISRWGPVTTMYETVVWVALATAGLGLAFELLWRKKHAALAASGIALLATVLAQNVSLLDPSIRAVLPELRSNRWLVGHVLTIASSYAAFALALGLGLLAVGHYLTATYRRSPSYSELAWPLLPGIPLYALGRLGIDSSYRPLLLPVLDPQWLGFVSLGLAALGGVLTIVGGFSLLGELANRSPRRACVLGVILAAVGSTGLIAVTTGAVQGSLASALDLYDAWLVGLVGGALIVMSLLGVHAREDFTRIEPLANVIYRAMQVGALFLAVGMILGGAWAHYKWGGFWRWDPKEVLALVTLLVYLVPLHCRFAGWMNTFGLVAASVVCFIAVLMSWYGANFVLPVGLHHYGNTGGGDWRIVMSCSLALLAVVGAAAWRRSRAR</sequence>
<feature type="transmembrane region" description="Helical" evidence="6">
    <location>
        <begin position="680"/>
        <end position="703"/>
    </location>
</feature>
<keyword evidence="4 6" id="KW-1133">Transmembrane helix</keyword>